<protein>
    <recommendedName>
        <fullName evidence="6">Pentacotripeptide-repeat region of PRORP domain-containing protein</fullName>
    </recommendedName>
</protein>
<dbReference type="PANTHER" id="PTHR47941">
    <property type="entry name" value="PENTATRICOPEPTIDE REPEAT-CONTAINING PROTEIN 3, MITOCHONDRIAL"/>
    <property type="match status" value="1"/>
</dbReference>
<dbReference type="Proteomes" id="UP000803844">
    <property type="component" value="Unassembled WGS sequence"/>
</dbReference>
<dbReference type="InterPro" id="IPR011990">
    <property type="entry name" value="TPR-like_helical_dom_sf"/>
</dbReference>
<feature type="compositionally biased region" description="Polar residues" evidence="3">
    <location>
        <begin position="454"/>
        <end position="473"/>
    </location>
</feature>
<proteinExistence type="predicted"/>
<dbReference type="RefSeq" id="XP_040772119.1">
    <property type="nucleotide sequence ID" value="XM_040917946.1"/>
</dbReference>
<feature type="repeat" description="PPR" evidence="2">
    <location>
        <begin position="487"/>
        <end position="521"/>
    </location>
</feature>
<organism evidence="4 5">
    <name type="scientific">Cryphonectria parasitica (strain ATCC 38755 / EP155)</name>
    <dbReference type="NCBI Taxonomy" id="660469"/>
    <lineage>
        <taxon>Eukaryota</taxon>
        <taxon>Fungi</taxon>
        <taxon>Dikarya</taxon>
        <taxon>Ascomycota</taxon>
        <taxon>Pezizomycotina</taxon>
        <taxon>Sordariomycetes</taxon>
        <taxon>Sordariomycetidae</taxon>
        <taxon>Diaporthales</taxon>
        <taxon>Cryphonectriaceae</taxon>
        <taxon>Cryphonectria-Endothia species complex</taxon>
        <taxon>Cryphonectria</taxon>
    </lineage>
</organism>
<evidence type="ECO:0008006" key="6">
    <source>
        <dbReference type="Google" id="ProtNLM"/>
    </source>
</evidence>
<dbReference type="NCBIfam" id="TIGR00756">
    <property type="entry name" value="PPR"/>
    <property type="match status" value="2"/>
</dbReference>
<dbReference type="Gene3D" id="1.25.40.10">
    <property type="entry name" value="Tetratricopeptide repeat domain"/>
    <property type="match status" value="2"/>
</dbReference>
<sequence length="738" mass="82834">MDSIPRFQGKNRSLRRRRDSQLISVALRFVPEKLRPLLECVIRTHEPPYTPEFYVVEDVLEILAMRMSVMEPSERPAVAADLALLVTNVLRSSRANTVQINQATIVRILEALPEASIGPWYQQLRDTHCNLHTNTELQFASRLAKSPSTKKLSTQVLLGLTSAGTVDINSPVAASVCTSILTFRKEDLAALDGQSATPADLFGTLHSIGMVPDVVTYSAIMRALCLRGDLKAALDVFEVMKQHGVQPDAVTFSVLIHGCKMCGDFDTLSELTIQACFANIRDPIVWNDVLHALYISCLRARKDRQGPRRTALFALNSIYTRIFDPKPIRPFITKRLVEMGDFATLQSWVPENMTRIAAEVPPLPPQELVQPGSDTLAIMILGLIRSLPMPADVVIFYSHFRQMLAEGHPVAELMVRERGTFVHDVVLRNLIKWRGTLRIALDIIRDMVRDVGQDSTSEVGHSDSMSTTRQTSVLGRRRPPIRHPAPSVYTWSILMHGFMRHKQPEEAERVISLMREHGVEPNAVTWNTLAAGYAKMEKIPKAVDAMRRLETEGFQADDWTLRAFSYINHKAKAIKLMEATVEANKLKKMALEQQQQQQQQEYDQDMAFEEQWPAEQVPDQTQQDDGAADVDAETEEWQHSDDDEEALDEELETRLLQLDPAPVPENVSRKMLLEAQKMENIAPVNQGPQLAEWARIRRDGLSAVSGSTTPHGVESRSPLGGLTPTYTEDVKKNVGRGL</sequence>
<dbReference type="AlphaFoldDB" id="A0A9P4XUU1"/>
<gene>
    <name evidence="4" type="ORF">M406DRAFT_268512</name>
</gene>
<name>A0A9P4XUU1_CRYP1</name>
<dbReference type="Pfam" id="PF13041">
    <property type="entry name" value="PPR_2"/>
    <property type="match status" value="2"/>
</dbReference>
<dbReference type="EMBL" id="MU032352">
    <property type="protein sequence ID" value="KAF3761140.1"/>
    <property type="molecule type" value="Genomic_DNA"/>
</dbReference>
<reference evidence="4" key="1">
    <citation type="journal article" date="2020" name="Phytopathology">
        <title>Genome sequence of the chestnut blight fungus Cryphonectria parasitica EP155: A fundamental resource for an archetypical invasive plant pathogen.</title>
        <authorList>
            <person name="Crouch J.A."/>
            <person name="Dawe A."/>
            <person name="Aerts A."/>
            <person name="Barry K."/>
            <person name="Churchill A.C.L."/>
            <person name="Grimwood J."/>
            <person name="Hillman B."/>
            <person name="Milgroom M.G."/>
            <person name="Pangilinan J."/>
            <person name="Smith M."/>
            <person name="Salamov A."/>
            <person name="Schmutz J."/>
            <person name="Yadav J."/>
            <person name="Grigoriev I.V."/>
            <person name="Nuss D."/>
        </authorList>
    </citation>
    <scope>NUCLEOTIDE SEQUENCE</scope>
    <source>
        <strain evidence="4">EP155</strain>
    </source>
</reference>
<evidence type="ECO:0000256" key="2">
    <source>
        <dbReference type="PROSITE-ProRule" id="PRU00708"/>
    </source>
</evidence>
<evidence type="ECO:0000256" key="1">
    <source>
        <dbReference type="ARBA" id="ARBA00022737"/>
    </source>
</evidence>
<feature type="region of interest" description="Disordered" evidence="3">
    <location>
        <begin position="703"/>
        <end position="738"/>
    </location>
</feature>
<evidence type="ECO:0000313" key="4">
    <source>
        <dbReference type="EMBL" id="KAF3761140.1"/>
    </source>
</evidence>
<feature type="repeat" description="PPR" evidence="2">
    <location>
        <begin position="213"/>
        <end position="247"/>
    </location>
</feature>
<feature type="region of interest" description="Disordered" evidence="3">
    <location>
        <begin position="454"/>
        <end position="479"/>
    </location>
</feature>
<dbReference type="InterPro" id="IPR002885">
    <property type="entry name" value="PPR_rpt"/>
</dbReference>
<dbReference type="PROSITE" id="PS51375">
    <property type="entry name" value="PPR"/>
    <property type="match status" value="3"/>
</dbReference>
<comment type="caution">
    <text evidence="4">The sequence shown here is derived from an EMBL/GenBank/DDBJ whole genome shotgun (WGS) entry which is preliminary data.</text>
</comment>
<feature type="region of interest" description="Disordered" evidence="3">
    <location>
        <begin position="615"/>
        <end position="646"/>
    </location>
</feature>
<keyword evidence="1" id="KW-0677">Repeat</keyword>
<dbReference type="OrthoDB" id="185373at2759"/>
<evidence type="ECO:0000256" key="3">
    <source>
        <dbReference type="SAM" id="MobiDB-lite"/>
    </source>
</evidence>
<feature type="compositionally biased region" description="Acidic residues" evidence="3">
    <location>
        <begin position="626"/>
        <end position="646"/>
    </location>
</feature>
<evidence type="ECO:0000313" key="5">
    <source>
        <dbReference type="Proteomes" id="UP000803844"/>
    </source>
</evidence>
<dbReference type="GeneID" id="63835075"/>
<keyword evidence="5" id="KW-1185">Reference proteome</keyword>
<accession>A0A9P4XUU1</accession>
<feature type="repeat" description="PPR" evidence="2">
    <location>
        <begin position="522"/>
        <end position="556"/>
    </location>
</feature>